<evidence type="ECO:0000256" key="9">
    <source>
        <dbReference type="ARBA" id="ARBA00022833"/>
    </source>
</evidence>
<feature type="compositionally biased region" description="Basic and acidic residues" evidence="12">
    <location>
        <begin position="542"/>
        <end position="569"/>
    </location>
</feature>
<dbReference type="PROSITE" id="PS50235">
    <property type="entry name" value="USP_3"/>
    <property type="match status" value="1"/>
</dbReference>
<dbReference type="AlphaFoldDB" id="A0AAE9WBF6"/>
<dbReference type="GO" id="GO:0008270">
    <property type="term" value="F:zinc ion binding"/>
    <property type="evidence" value="ECO:0007669"/>
    <property type="project" value="UniProtKB-KW"/>
</dbReference>
<keyword evidence="5 10" id="KW-0863">Zinc-finger</keyword>
<evidence type="ECO:0000256" key="6">
    <source>
        <dbReference type="ARBA" id="ARBA00022786"/>
    </source>
</evidence>
<evidence type="ECO:0000256" key="5">
    <source>
        <dbReference type="ARBA" id="ARBA00022771"/>
    </source>
</evidence>
<evidence type="ECO:0000259" key="14">
    <source>
        <dbReference type="PROSITE" id="PS50271"/>
    </source>
</evidence>
<dbReference type="RefSeq" id="XP_056036609.1">
    <property type="nucleotide sequence ID" value="XM_056180502.1"/>
</dbReference>
<feature type="region of interest" description="Disordered" evidence="12">
    <location>
        <begin position="774"/>
        <end position="794"/>
    </location>
</feature>
<feature type="region of interest" description="Disordered" evidence="12">
    <location>
        <begin position="418"/>
        <end position="439"/>
    </location>
</feature>
<evidence type="ECO:0000256" key="8">
    <source>
        <dbReference type="ARBA" id="ARBA00022807"/>
    </source>
</evidence>
<dbReference type="InterPro" id="IPR028889">
    <property type="entry name" value="USP"/>
</dbReference>
<feature type="region of interest" description="Disordered" evidence="12">
    <location>
        <begin position="314"/>
        <end position="368"/>
    </location>
</feature>
<protein>
    <recommendedName>
        <fullName evidence="11">Ubiquitin carboxyl-terminal hydrolase</fullName>
        <ecNumber evidence="11">3.4.19.12</ecNumber>
    </recommendedName>
</protein>
<feature type="compositionally biased region" description="Low complexity" evidence="12">
    <location>
        <begin position="353"/>
        <end position="365"/>
    </location>
</feature>
<dbReference type="GO" id="GO:0006508">
    <property type="term" value="P:proteolysis"/>
    <property type="evidence" value="ECO:0007669"/>
    <property type="project" value="UniProtKB-KW"/>
</dbReference>
<dbReference type="EMBL" id="CP115611">
    <property type="protein sequence ID" value="WBW72366.1"/>
    <property type="molecule type" value="Genomic_DNA"/>
</dbReference>
<keyword evidence="6 11" id="KW-0833">Ubl conjugation pathway</keyword>
<evidence type="ECO:0000256" key="1">
    <source>
        <dbReference type="ARBA" id="ARBA00000707"/>
    </source>
</evidence>
<reference evidence="15 16" key="1">
    <citation type="journal article" date="2023" name="G3 (Bethesda)">
        <title>A high-quality reference genome for the fission yeast Schizosaccharomyces osmophilus.</title>
        <authorList>
            <person name="Jia G.S."/>
            <person name="Zhang W.C."/>
            <person name="Liang Y."/>
            <person name="Liu X.H."/>
            <person name="Rhind N."/>
            <person name="Pidoux A."/>
            <person name="Brysch-Herzberg M."/>
            <person name="Du L.L."/>
        </authorList>
    </citation>
    <scope>NUCLEOTIDE SEQUENCE [LARGE SCALE GENOMIC DNA]</scope>
    <source>
        <strain evidence="15 16">CBS 15793</strain>
    </source>
</reference>
<dbReference type="KEGG" id="som:SOMG_01709"/>
<sequence>MNTHEALSMQIREEASQLSTREEMISQVKSCLHLKKGVKLSYIKNNARTLRDPSKHLCLLCAVGSRTNEDYELNICTNCGYLFCAHNDNHSLTHYKKNNKHSVFVNIITLKSFCYACNMEVLPFDKKNMVIRDVSQFIRTNLVSSVSSEQQDISPDTSLNAKSQEKSSTFSKHFFKSSSSPKLHIIHPGLKNMGATCYFNSVLQVLSSSEHLHDCISRHPFHPDRDPKLHFENHLDSSLLSSFVRFMESFYKADGSVTVFRPGILFSEFRSRHPQFTEGVQQDAHELLRYLLNDLINEEKEVAKAANNIEPPLLQSHSKVPSENGHQSNNNHKSASPLATPIKEDSPIVGANSASSYTHSPSTSPIPCVSKEDHSLKKIDSIQSSIVNISETKPDEDFVITGSNNPFKRDNRRDFNLHSQEDSSHDGINKINNHSPKFDKSAASFANDSEVSMILDEDSAHTVIDSSFTGRLVSLILCKNCKEVSKSYEPTQDFSLSIHAHSKSLSKRHRLHRALRSRFGRSPKKPTGVPDVKIIIDDVNPENEKNKADDSQGDKSETPNEHSAEDEKSAGSSYFQSFRRLSNRSNYSRRSQKQSNNLSSLIFPESMIANSSCINEPNTIVDCLRNFTRIEELSGDNMFACESCGRSCDCKSSSNHNSVSQENTEDESACDCSVDFTYREAYKRLLIDSPLPPVFVIHLKRFHHYFSADGSCDPKKITGFVQFDQELDVNEFVMPTLQSLEGNKYRLFGVVTHSGTLNYGHYVAYVLSHKHVPADRSASPTSETPESETEPGSKERQWLYISDNMVSKTTWEEVSKVEAYMLFYEKIK</sequence>
<dbReference type="Proteomes" id="UP001212411">
    <property type="component" value="Chromosome 1"/>
</dbReference>
<evidence type="ECO:0000256" key="3">
    <source>
        <dbReference type="ARBA" id="ARBA00022670"/>
    </source>
</evidence>
<dbReference type="GeneID" id="80875191"/>
<dbReference type="GO" id="GO:0004843">
    <property type="term" value="F:cysteine-type deubiquitinase activity"/>
    <property type="evidence" value="ECO:0007669"/>
    <property type="project" value="UniProtKB-UniRule"/>
</dbReference>
<dbReference type="PROSITE" id="PS00973">
    <property type="entry name" value="USP_2"/>
    <property type="match status" value="1"/>
</dbReference>
<keyword evidence="8 11" id="KW-0788">Thiol protease</keyword>
<evidence type="ECO:0000259" key="13">
    <source>
        <dbReference type="PROSITE" id="PS50235"/>
    </source>
</evidence>
<dbReference type="InterPro" id="IPR050164">
    <property type="entry name" value="Peptidase_C19"/>
</dbReference>
<keyword evidence="16" id="KW-1185">Reference proteome</keyword>
<dbReference type="SUPFAM" id="SSF57850">
    <property type="entry name" value="RING/U-box"/>
    <property type="match status" value="1"/>
</dbReference>
<dbReference type="Pfam" id="PF00443">
    <property type="entry name" value="UCH"/>
    <property type="match status" value="1"/>
</dbReference>
<keyword evidence="9" id="KW-0862">Zinc</keyword>
<keyword evidence="7 11" id="KW-0378">Hydrolase</keyword>
<dbReference type="Gene3D" id="3.30.40.10">
    <property type="entry name" value="Zinc/RING finger domain, C3HC4 (zinc finger)"/>
    <property type="match status" value="1"/>
</dbReference>
<dbReference type="InterPro" id="IPR038765">
    <property type="entry name" value="Papain-like_cys_pep_sf"/>
</dbReference>
<feature type="compositionally biased region" description="Basic and acidic residues" evidence="12">
    <location>
        <begin position="418"/>
        <end position="428"/>
    </location>
</feature>
<evidence type="ECO:0000256" key="4">
    <source>
        <dbReference type="ARBA" id="ARBA00022723"/>
    </source>
</evidence>
<comment type="catalytic activity">
    <reaction evidence="1 11">
        <text>Thiol-dependent hydrolysis of ester, thioester, amide, peptide and isopeptide bonds formed by the C-terminal Gly of ubiquitin (a 76-residue protein attached to proteins as an intracellular targeting signal).</text>
        <dbReference type="EC" id="3.4.19.12"/>
    </reaction>
</comment>
<gene>
    <name evidence="15" type="primary">ubp7</name>
    <name evidence="15" type="ORF">SOMG_01709</name>
</gene>
<accession>A0AAE9WBF6</accession>
<comment type="similarity">
    <text evidence="2 11">Belongs to the peptidase C19 family.</text>
</comment>
<dbReference type="EC" id="3.4.19.12" evidence="11"/>
<dbReference type="PROSITE" id="PS50271">
    <property type="entry name" value="ZF_UBP"/>
    <property type="match status" value="1"/>
</dbReference>
<feature type="region of interest" description="Disordered" evidence="12">
    <location>
        <begin position="501"/>
        <end position="575"/>
    </location>
</feature>
<dbReference type="GO" id="GO:0005634">
    <property type="term" value="C:nucleus"/>
    <property type="evidence" value="ECO:0007669"/>
    <property type="project" value="TreeGrafter"/>
</dbReference>
<evidence type="ECO:0000313" key="15">
    <source>
        <dbReference type="EMBL" id="WBW72366.1"/>
    </source>
</evidence>
<dbReference type="InterPro" id="IPR018200">
    <property type="entry name" value="USP_CS"/>
</dbReference>
<organism evidence="15 16">
    <name type="scientific">Schizosaccharomyces osmophilus</name>
    <dbReference type="NCBI Taxonomy" id="2545709"/>
    <lineage>
        <taxon>Eukaryota</taxon>
        <taxon>Fungi</taxon>
        <taxon>Dikarya</taxon>
        <taxon>Ascomycota</taxon>
        <taxon>Taphrinomycotina</taxon>
        <taxon>Schizosaccharomycetes</taxon>
        <taxon>Schizosaccharomycetales</taxon>
        <taxon>Schizosaccharomycetaceae</taxon>
        <taxon>Schizosaccharomyces</taxon>
    </lineage>
</organism>
<dbReference type="PANTHER" id="PTHR24006">
    <property type="entry name" value="UBIQUITIN CARBOXYL-TERMINAL HYDROLASE"/>
    <property type="match status" value="1"/>
</dbReference>
<dbReference type="InterPro" id="IPR001607">
    <property type="entry name" value="Znf_UBP"/>
</dbReference>
<keyword evidence="3 11" id="KW-0645">Protease</keyword>
<feature type="domain" description="USP" evidence="13">
    <location>
        <begin position="188"/>
        <end position="827"/>
    </location>
</feature>
<name>A0AAE9WBF6_9SCHI</name>
<feature type="domain" description="UBP-type" evidence="14">
    <location>
        <begin position="29"/>
        <end position="141"/>
    </location>
</feature>
<dbReference type="Pfam" id="PF02148">
    <property type="entry name" value="zf-UBP"/>
    <property type="match status" value="1"/>
</dbReference>
<dbReference type="InterPro" id="IPR001394">
    <property type="entry name" value="Peptidase_C19_UCH"/>
</dbReference>
<evidence type="ECO:0000256" key="12">
    <source>
        <dbReference type="SAM" id="MobiDB-lite"/>
    </source>
</evidence>
<dbReference type="InterPro" id="IPR013083">
    <property type="entry name" value="Znf_RING/FYVE/PHD"/>
</dbReference>
<feature type="compositionally biased region" description="Basic residues" evidence="12">
    <location>
        <begin position="501"/>
        <end position="524"/>
    </location>
</feature>
<evidence type="ECO:0000256" key="2">
    <source>
        <dbReference type="ARBA" id="ARBA00009085"/>
    </source>
</evidence>
<evidence type="ECO:0000256" key="10">
    <source>
        <dbReference type="PROSITE-ProRule" id="PRU00502"/>
    </source>
</evidence>
<proteinExistence type="inferred from homology"/>
<dbReference type="GO" id="GO:0016579">
    <property type="term" value="P:protein deubiquitination"/>
    <property type="evidence" value="ECO:0007669"/>
    <property type="project" value="InterPro"/>
</dbReference>
<dbReference type="SUPFAM" id="SSF54001">
    <property type="entry name" value="Cysteine proteinases"/>
    <property type="match status" value="1"/>
</dbReference>
<feature type="compositionally biased region" description="Polar residues" evidence="12">
    <location>
        <begin position="315"/>
        <end position="334"/>
    </location>
</feature>
<keyword evidence="4" id="KW-0479">Metal-binding</keyword>
<evidence type="ECO:0000313" key="16">
    <source>
        <dbReference type="Proteomes" id="UP001212411"/>
    </source>
</evidence>
<dbReference type="Gene3D" id="3.90.70.10">
    <property type="entry name" value="Cysteine proteinases"/>
    <property type="match status" value="3"/>
</dbReference>
<evidence type="ECO:0000256" key="11">
    <source>
        <dbReference type="RuleBase" id="RU366025"/>
    </source>
</evidence>
<dbReference type="GO" id="GO:0005829">
    <property type="term" value="C:cytosol"/>
    <property type="evidence" value="ECO:0007669"/>
    <property type="project" value="TreeGrafter"/>
</dbReference>
<dbReference type="PANTHER" id="PTHR24006:SF888">
    <property type="entry name" value="UBIQUITIN CARBOXYL-TERMINAL HYDROLASE 30"/>
    <property type="match status" value="1"/>
</dbReference>
<evidence type="ECO:0000256" key="7">
    <source>
        <dbReference type="ARBA" id="ARBA00022801"/>
    </source>
</evidence>
<dbReference type="PROSITE" id="PS00972">
    <property type="entry name" value="USP_1"/>
    <property type="match status" value="1"/>
</dbReference>